<proteinExistence type="predicted"/>
<sequence>MDRDRDLEGDLEGLRLRLARLPDCDRDREREPDRTERFDAALRLERLEATLPASEPLPENILPSESDMLTALHFR</sequence>
<accession>S4NWI9</accession>
<dbReference type="EMBL" id="GAIX01009444">
    <property type="protein sequence ID" value="JAA83116.1"/>
    <property type="molecule type" value="Transcribed_RNA"/>
</dbReference>
<dbReference type="AlphaFoldDB" id="S4NWI9"/>
<organism evidence="1">
    <name type="scientific">Pararge aegeria</name>
    <name type="common">speckled wood butterfly</name>
    <dbReference type="NCBI Taxonomy" id="116150"/>
    <lineage>
        <taxon>Eukaryota</taxon>
        <taxon>Metazoa</taxon>
        <taxon>Ecdysozoa</taxon>
        <taxon>Arthropoda</taxon>
        <taxon>Hexapoda</taxon>
        <taxon>Insecta</taxon>
        <taxon>Pterygota</taxon>
        <taxon>Neoptera</taxon>
        <taxon>Endopterygota</taxon>
        <taxon>Lepidoptera</taxon>
        <taxon>Glossata</taxon>
        <taxon>Ditrysia</taxon>
        <taxon>Papilionoidea</taxon>
        <taxon>Nymphalidae</taxon>
        <taxon>Satyrinae</taxon>
        <taxon>Satyrini</taxon>
        <taxon>Parargina</taxon>
        <taxon>Pararge</taxon>
    </lineage>
</organism>
<protein>
    <submittedName>
        <fullName evidence="1">Uncharacterized protein</fullName>
    </submittedName>
</protein>
<evidence type="ECO:0000313" key="1">
    <source>
        <dbReference type="EMBL" id="JAA83116.1"/>
    </source>
</evidence>
<name>S4NWI9_9NEOP</name>
<reference evidence="1" key="2">
    <citation type="submission" date="2013-05" db="EMBL/GenBank/DDBJ databases">
        <authorList>
            <person name="Carter J.-M."/>
            <person name="Baker S.C."/>
            <person name="Pink R."/>
            <person name="Carter D.R.F."/>
            <person name="Collins A."/>
            <person name="Tomlin J."/>
            <person name="Gibbs M."/>
            <person name="Breuker C.J."/>
        </authorList>
    </citation>
    <scope>NUCLEOTIDE SEQUENCE</scope>
    <source>
        <tissue evidence="1">Ovary</tissue>
    </source>
</reference>
<reference evidence="1" key="1">
    <citation type="journal article" date="2013" name="BMC Genomics">
        <title>Unscrambling butterfly oogenesis.</title>
        <authorList>
            <person name="Carter J.M."/>
            <person name="Baker S.C."/>
            <person name="Pink R."/>
            <person name="Carter D.R."/>
            <person name="Collins A."/>
            <person name="Tomlin J."/>
            <person name="Gibbs M."/>
            <person name="Breuker C.J."/>
        </authorList>
    </citation>
    <scope>NUCLEOTIDE SEQUENCE</scope>
    <source>
        <tissue evidence="1">Ovary</tissue>
    </source>
</reference>